<evidence type="ECO:0000313" key="6">
    <source>
        <dbReference type="EMBL" id="RKS80604.1"/>
    </source>
</evidence>
<reference evidence="6 7" key="1">
    <citation type="submission" date="2018-10" db="EMBL/GenBank/DDBJ databases">
        <title>Genomic Encyclopedia of Archaeal and Bacterial Type Strains, Phase II (KMG-II): from individual species to whole genera.</title>
        <authorList>
            <person name="Goeker M."/>
        </authorList>
    </citation>
    <scope>NUCLEOTIDE SEQUENCE [LARGE SCALE GENOMIC DNA]</scope>
    <source>
        <strain evidence="6 7">RP-AC37</strain>
    </source>
</reference>
<keyword evidence="1 5" id="KW-0808">Transferase</keyword>
<gene>
    <name evidence="5" type="primary">fbiD</name>
    <name evidence="6" type="ORF">CLV35_0275</name>
</gene>
<sequence>MARWTLLVPVKELSRAKTRLVPPPGVQRAELARAFALDTVAAAAAAELVERVVVVTDDPVLATRLPASAAVLAGGPDGLNPALLHAARELGAQPVAALTGDLPGLRSAELDTALATAAQHELGAVADAQGTGTTLLAAGHLSSFVPRFGEGSFAAHCAAGAAALPAGRSVRSDVDTADDLRSAVALGVGPHTAALLADRASA</sequence>
<dbReference type="Pfam" id="PF01983">
    <property type="entry name" value="CofC"/>
    <property type="match status" value="1"/>
</dbReference>
<comment type="function">
    <text evidence="5">Guanylyltransferase that catalyzes the activation of phosphoenolpyruvate (PEP) as enolpyruvoyl-2-diphospho-5'-guanosine, via the condensation of PEP with GTP. It is involved in the biosynthesis of coenzyme F420, a hydride carrier cofactor.</text>
</comment>
<keyword evidence="7" id="KW-1185">Reference proteome</keyword>
<comment type="similarity">
    <text evidence="5">Belongs to the CofC family.</text>
</comment>
<dbReference type="EMBL" id="RBWV01000004">
    <property type="protein sequence ID" value="RKS80604.1"/>
    <property type="molecule type" value="Genomic_DNA"/>
</dbReference>
<dbReference type="InterPro" id="IPR029044">
    <property type="entry name" value="Nucleotide-diphossugar_trans"/>
</dbReference>
<dbReference type="PANTHER" id="PTHR40392">
    <property type="entry name" value="2-PHOSPHO-L-LACTATE GUANYLYLTRANSFERASE"/>
    <property type="match status" value="1"/>
</dbReference>
<dbReference type="HAMAP" id="MF_02114">
    <property type="entry name" value="CofC"/>
    <property type="match status" value="1"/>
</dbReference>
<dbReference type="UniPathway" id="UPA00071"/>
<feature type="binding site" evidence="5">
    <location>
        <position position="152"/>
    </location>
    <ligand>
        <name>phosphoenolpyruvate</name>
        <dbReference type="ChEBI" id="CHEBI:58702"/>
    </ligand>
</feature>
<dbReference type="AlphaFoldDB" id="A0A420XUU1"/>
<keyword evidence="4 5" id="KW-0342">GTP-binding</keyword>
<dbReference type="InterPro" id="IPR002835">
    <property type="entry name" value="CofC"/>
</dbReference>
<keyword evidence="2 5" id="KW-0548">Nucleotidyltransferase</keyword>
<dbReference type="InParanoid" id="A0A420XUU1"/>
<dbReference type="SUPFAM" id="SSF53448">
    <property type="entry name" value="Nucleotide-diphospho-sugar transferases"/>
    <property type="match status" value="1"/>
</dbReference>
<evidence type="ECO:0000256" key="2">
    <source>
        <dbReference type="ARBA" id="ARBA00022695"/>
    </source>
</evidence>
<accession>A0A420XUU1</accession>
<dbReference type="PANTHER" id="PTHR40392:SF1">
    <property type="entry name" value="2-PHOSPHO-L-LACTATE GUANYLYLTRANSFERASE"/>
    <property type="match status" value="1"/>
</dbReference>
<protein>
    <recommendedName>
        <fullName evidence="5">Phosphoenolpyruvate guanylyltransferase</fullName>
        <shortName evidence="5">PEP guanylyltransferase</shortName>
        <ecNumber evidence="5">2.7.7.105</ecNumber>
    </recommendedName>
</protein>
<evidence type="ECO:0000313" key="7">
    <source>
        <dbReference type="Proteomes" id="UP000281955"/>
    </source>
</evidence>
<comment type="caution">
    <text evidence="6">The sequence shown here is derived from an EMBL/GenBank/DDBJ whole genome shotgun (WGS) entry which is preliminary data.</text>
</comment>
<organism evidence="6 7">
    <name type="scientific">Motilibacter peucedani</name>
    <dbReference type="NCBI Taxonomy" id="598650"/>
    <lineage>
        <taxon>Bacteria</taxon>
        <taxon>Bacillati</taxon>
        <taxon>Actinomycetota</taxon>
        <taxon>Actinomycetes</taxon>
        <taxon>Motilibacterales</taxon>
        <taxon>Motilibacteraceae</taxon>
        <taxon>Motilibacter</taxon>
    </lineage>
</organism>
<comment type="pathway">
    <text evidence="5">Cofactor biosynthesis; coenzyme F420 biosynthesis.</text>
</comment>
<dbReference type="FunCoup" id="A0A420XUU1">
    <property type="interactions" value="100"/>
</dbReference>
<dbReference type="Gene3D" id="3.90.550.10">
    <property type="entry name" value="Spore Coat Polysaccharide Biosynthesis Protein SpsA, Chain A"/>
    <property type="match status" value="1"/>
</dbReference>
<feature type="binding site" evidence="5">
    <location>
        <position position="149"/>
    </location>
    <ligand>
        <name>phosphoenolpyruvate</name>
        <dbReference type="ChEBI" id="CHEBI:58702"/>
    </ligand>
</feature>
<dbReference type="OrthoDB" id="9151145at2"/>
<name>A0A420XUU1_9ACTN</name>
<dbReference type="NCBIfam" id="TIGR03552">
    <property type="entry name" value="F420_cofC"/>
    <property type="match status" value="1"/>
</dbReference>
<dbReference type="RefSeq" id="WP_121191634.1">
    <property type="nucleotide sequence ID" value="NZ_RBWV01000004.1"/>
</dbReference>
<evidence type="ECO:0000256" key="3">
    <source>
        <dbReference type="ARBA" id="ARBA00022741"/>
    </source>
</evidence>
<keyword evidence="3 5" id="KW-0547">Nucleotide-binding</keyword>
<dbReference type="GO" id="GO:0052645">
    <property type="term" value="P:F420-0 metabolic process"/>
    <property type="evidence" value="ECO:0007669"/>
    <property type="project" value="UniProtKB-UniRule"/>
</dbReference>
<dbReference type="EC" id="2.7.7.105" evidence="5"/>
<evidence type="ECO:0000256" key="1">
    <source>
        <dbReference type="ARBA" id="ARBA00022679"/>
    </source>
</evidence>
<dbReference type="GO" id="GO:0005525">
    <property type="term" value="F:GTP binding"/>
    <property type="evidence" value="ECO:0007669"/>
    <property type="project" value="UniProtKB-KW"/>
</dbReference>
<evidence type="ECO:0000256" key="5">
    <source>
        <dbReference type="HAMAP-Rule" id="MF_02114"/>
    </source>
</evidence>
<feature type="binding site" evidence="5">
    <location>
        <position position="133"/>
    </location>
    <ligand>
        <name>phosphoenolpyruvate</name>
        <dbReference type="ChEBI" id="CHEBI:58702"/>
    </ligand>
</feature>
<comment type="catalytic activity">
    <reaction evidence="5">
        <text>phosphoenolpyruvate + GTP + H(+) = enolpyruvoyl-2-diphospho-5'-guanosine + diphosphate</text>
        <dbReference type="Rhea" id="RHEA:30519"/>
        <dbReference type="ChEBI" id="CHEBI:15378"/>
        <dbReference type="ChEBI" id="CHEBI:33019"/>
        <dbReference type="ChEBI" id="CHEBI:37565"/>
        <dbReference type="ChEBI" id="CHEBI:58702"/>
        <dbReference type="ChEBI" id="CHEBI:143701"/>
        <dbReference type="EC" id="2.7.7.105"/>
    </reaction>
</comment>
<proteinExistence type="inferred from homology"/>
<dbReference type="GO" id="GO:0043814">
    <property type="term" value="F:phospholactate guanylyltransferase activity"/>
    <property type="evidence" value="ECO:0007669"/>
    <property type="project" value="InterPro"/>
</dbReference>
<evidence type="ECO:0000256" key="4">
    <source>
        <dbReference type="ARBA" id="ARBA00023134"/>
    </source>
</evidence>
<dbReference type="Proteomes" id="UP000281955">
    <property type="component" value="Unassembled WGS sequence"/>
</dbReference>